<dbReference type="Gene3D" id="3.20.20.70">
    <property type="entry name" value="Aldolase class I"/>
    <property type="match status" value="1"/>
</dbReference>
<reference evidence="1 2" key="1">
    <citation type="submission" date="2020-09" db="EMBL/GenBank/DDBJ databases">
        <title>Draft Genome Sequences of Oil-Oxidizing Bacteria Halomonas titanicae, Marinobacter lutaoensis, and Virgibacillus halodenitrificans Isolated from Highly Saline Environments.</title>
        <authorList>
            <person name="Grouzdev D.S."/>
            <person name="Sokolova D.S."/>
            <person name="Semenova E.M."/>
            <person name="Borzenkov I.A."/>
            <person name="Bidzhieva S.K."/>
            <person name="Poltaraus A.B."/>
            <person name="Nazina T.N."/>
        </authorList>
    </citation>
    <scope>NUCLEOTIDE SEQUENCE [LARGE SCALE GENOMIC DNA]</scope>
    <source>
        <strain evidence="1 2">VKM B-3472D</strain>
    </source>
</reference>
<name>A0ABR7VKF2_VIRHA</name>
<dbReference type="Proteomes" id="UP000621631">
    <property type="component" value="Unassembled WGS sequence"/>
</dbReference>
<accession>A0ABR7VKF2</accession>
<proteinExistence type="predicted"/>
<organism evidence="1 2">
    <name type="scientific">Virgibacillus halodenitrificans</name>
    <name type="common">Bacillus halodenitrificans</name>
    <dbReference type="NCBI Taxonomy" id="1482"/>
    <lineage>
        <taxon>Bacteria</taxon>
        <taxon>Bacillati</taxon>
        <taxon>Bacillota</taxon>
        <taxon>Bacilli</taxon>
        <taxon>Bacillales</taxon>
        <taxon>Bacillaceae</taxon>
        <taxon>Virgibacillus</taxon>
    </lineage>
</organism>
<dbReference type="InterPro" id="IPR010763">
    <property type="entry name" value="DgaF"/>
</dbReference>
<dbReference type="GO" id="GO:0016829">
    <property type="term" value="F:lyase activity"/>
    <property type="evidence" value="ECO:0007669"/>
    <property type="project" value="UniProtKB-KW"/>
</dbReference>
<protein>
    <submittedName>
        <fullName evidence="1">Oxo-acid lyase</fullName>
    </submittedName>
</protein>
<dbReference type="EMBL" id="JACWEZ010000003">
    <property type="protein sequence ID" value="MBD1222399.1"/>
    <property type="molecule type" value="Genomic_DNA"/>
</dbReference>
<dbReference type="NCBIfam" id="NF047796">
    <property type="entry name" value="DhDoxPGlucAldDagF"/>
    <property type="match status" value="1"/>
</dbReference>
<dbReference type="NCBIfam" id="TIGR03581">
    <property type="entry name" value="EF_0839"/>
    <property type="match status" value="1"/>
</dbReference>
<dbReference type="Pfam" id="PF07071">
    <property type="entry name" value="KDGP_aldolase"/>
    <property type="match status" value="1"/>
</dbReference>
<evidence type="ECO:0000313" key="1">
    <source>
        <dbReference type="EMBL" id="MBD1222399.1"/>
    </source>
</evidence>
<gene>
    <name evidence="1" type="ORF">IC602_07250</name>
</gene>
<dbReference type="InterPro" id="IPR013785">
    <property type="entry name" value="Aldolase_TIM"/>
</dbReference>
<keyword evidence="1" id="KW-0456">Lyase</keyword>
<keyword evidence="2" id="KW-1185">Reference proteome</keyword>
<dbReference type="RefSeq" id="WP_189777741.1">
    <property type="nucleotide sequence ID" value="NZ_JACWEZ010000003.1"/>
</dbReference>
<sequence>MQHKRYYNNKICLNVLANSIENAKEIYHTAEGHAVIGLLASNYTDVDKAVDDVQLYGEAIDRAISLGLGGGDPNQWKMVTDICRKVTPEHINQVFPAVAYTRACVQNETSHINCLVNPAETPGYVNIATGPMSAQEPAVNIPVRSAITLISEMGGNAIKLFPMNGLAMRQHYVKIAEACGEAGFILEPTGGITVDNFEEIVSLALEAGVPKVIPHVYSSIMDPDTGITRVEAIKKLFKIMKKIG</sequence>
<comment type="caution">
    <text evidence="1">The sequence shown here is derived from an EMBL/GenBank/DDBJ whole genome shotgun (WGS) entry which is preliminary data.</text>
</comment>
<evidence type="ECO:0000313" key="2">
    <source>
        <dbReference type="Proteomes" id="UP000621631"/>
    </source>
</evidence>